<keyword evidence="1" id="KW-0813">Transport</keyword>
<dbReference type="InterPro" id="IPR003148">
    <property type="entry name" value="RCK_N"/>
</dbReference>
<reference evidence="5 6" key="1">
    <citation type="submission" date="2011-09" db="EMBL/GenBank/DDBJ databases">
        <title>Complete sequence of chromosome of Thioflavicoccus mobilis 8321.</title>
        <authorList>
            <consortium name="US DOE Joint Genome Institute"/>
            <person name="Lucas S."/>
            <person name="Han J."/>
            <person name="Lapidus A."/>
            <person name="Cheng J.-F."/>
            <person name="Goodwin L."/>
            <person name="Pitluck S."/>
            <person name="Peters L."/>
            <person name="Ovchinnikova G."/>
            <person name="Lu M."/>
            <person name="Detter J.C."/>
            <person name="Han C."/>
            <person name="Tapia R."/>
            <person name="Land M."/>
            <person name="Hauser L."/>
            <person name="Kyrpides N."/>
            <person name="Ivanova N."/>
            <person name="Pagani I."/>
            <person name="Vogl K."/>
            <person name="Liu Z."/>
            <person name="Imhoff J."/>
            <person name="Thiel V."/>
            <person name="Frigaard N.-U."/>
            <person name="Bryant D."/>
            <person name="Woyke T."/>
        </authorList>
    </citation>
    <scope>NUCLEOTIDE SEQUENCE [LARGE SCALE GENOMIC DNA]</scope>
    <source>
        <strain evidence="5 6">8321</strain>
    </source>
</reference>
<dbReference type="InterPro" id="IPR036291">
    <property type="entry name" value="NAD(P)-bd_dom_sf"/>
</dbReference>
<sequence>MMRTAFIGSNSLTLSAASLLLEDGHQVVIIERHRERIEELSERFDCGFIHGDGTSPDVLRDAEPENTHVLFCLLESDQTNILAGLIGRSLGFARVVPRVNDPQFQRICAELGLADSVMPNRAVALHLREILRGEQSLELSTVIRGDAAVLSFILGEDDAGPIDELGLADRARVVGLYRDEQFHLPRARQKLQAGDEVILITYRDEAERLRERWGGG</sequence>
<evidence type="ECO:0000313" key="5">
    <source>
        <dbReference type="EMBL" id="AGA90332.1"/>
    </source>
</evidence>
<feature type="domain" description="RCK N-terminal" evidence="3">
    <location>
        <begin position="1"/>
        <end position="118"/>
    </location>
</feature>
<dbReference type="HOGENOM" id="CLU_046525_2_5_6"/>
<evidence type="ECO:0000313" key="6">
    <source>
        <dbReference type="Proteomes" id="UP000010816"/>
    </source>
</evidence>
<dbReference type="EMBL" id="CP003051">
    <property type="protein sequence ID" value="AGA90332.1"/>
    <property type="molecule type" value="Genomic_DNA"/>
</dbReference>
<dbReference type="Gene3D" id="3.40.50.720">
    <property type="entry name" value="NAD(P)-binding Rossmann-like Domain"/>
    <property type="match status" value="1"/>
</dbReference>
<dbReference type="eggNOG" id="COG0569">
    <property type="taxonomic scope" value="Bacteria"/>
</dbReference>
<protein>
    <submittedName>
        <fullName evidence="5">K+ transport system, NAD-binding component</fullName>
    </submittedName>
</protein>
<dbReference type="PANTHER" id="PTHR43833">
    <property type="entry name" value="POTASSIUM CHANNEL PROTEIN 2-RELATED-RELATED"/>
    <property type="match status" value="1"/>
</dbReference>
<dbReference type="AlphaFoldDB" id="L0GWX3"/>
<dbReference type="KEGG" id="tmb:Thimo_1551"/>
<dbReference type="STRING" id="765912.Thimo_1551"/>
<organism evidence="5 6">
    <name type="scientific">Thioflavicoccus mobilis 8321</name>
    <dbReference type="NCBI Taxonomy" id="765912"/>
    <lineage>
        <taxon>Bacteria</taxon>
        <taxon>Pseudomonadati</taxon>
        <taxon>Pseudomonadota</taxon>
        <taxon>Gammaproteobacteria</taxon>
        <taxon>Chromatiales</taxon>
        <taxon>Chromatiaceae</taxon>
        <taxon>Thioflavicoccus</taxon>
    </lineage>
</organism>
<feature type="domain" description="RCK C-terminal" evidence="4">
    <location>
        <begin position="137"/>
        <end position="215"/>
    </location>
</feature>
<dbReference type="InterPro" id="IPR006037">
    <property type="entry name" value="RCK_C"/>
</dbReference>
<proteinExistence type="predicted"/>
<dbReference type="PROSITE" id="PS51202">
    <property type="entry name" value="RCK_C"/>
    <property type="match status" value="1"/>
</dbReference>
<dbReference type="InterPro" id="IPR036721">
    <property type="entry name" value="RCK_C_sf"/>
</dbReference>
<dbReference type="SUPFAM" id="SSF116726">
    <property type="entry name" value="TrkA C-terminal domain-like"/>
    <property type="match status" value="1"/>
</dbReference>
<accession>L0GWX3</accession>
<evidence type="ECO:0000259" key="3">
    <source>
        <dbReference type="PROSITE" id="PS51201"/>
    </source>
</evidence>
<dbReference type="SUPFAM" id="SSF51735">
    <property type="entry name" value="NAD(P)-binding Rossmann-fold domains"/>
    <property type="match status" value="1"/>
</dbReference>
<keyword evidence="6" id="KW-1185">Reference proteome</keyword>
<evidence type="ECO:0000259" key="4">
    <source>
        <dbReference type="PROSITE" id="PS51202"/>
    </source>
</evidence>
<dbReference type="PANTHER" id="PTHR43833:SF5">
    <property type="entry name" value="TRK SYSTEM POTASSIUM UPTAKE PROTEIN TRKA"/>
    <property type="match status" value="1"/>
</dbReference>
<evidence type="ECO:0000256" key="1">
    <source>
        <dbReference type="ARBA" id="ARBA00022448"/>
    </source>
</evidence>
<dbReference type="Pfam" id="PF02080">
    <property type="entry name" value="TrkA_C"/>
    <property type="match status" value="1"/>
</dbReference>
<dbReference type="GO" id="GO:0008324">
    <property type="term" value="F:monoatomic cation transmembrane transporter activity"/>
    <property type="evidence" value="ECO:0007669"/>
    <property type="project" value="InterPro"/>
</dbReference>
<gene>
    <name evidence="5" type="ORF">Thimo_1551</name>
</gene>
<dbReference type="PROSITE" id="PS51201">
    <property type="entry name" value="RCK_N"/>
    <property type="match status" value="1"/>
</dbReference>
<dbReference type="Gene3D" id="3.30.70.1450">
    <property type="entry name" value="Regulator of K+ conductance, C-terminal domain"/>
    <property type="match status" value="1"/>
</dbReference>
<dbReference type="Proteomes" id="UP000010816">
    <property type="component" value="Chromosome"/>
</dbReference>
<dbReference type="InterPro" id="IPR050721">
    <property type="entry name" value="Trk_Ktr_HKT_K-transport"/>
</dbReference>
<name>L0GWX3_9GAMM</name>
<evidence type="ECO:0000256" key="2">
    <source>
        <dbReference type="ARBA" id="ARBA00023065"/>
    </source>
</evidence>
<dbReference type="GO" id="GO:0006813">
    <property type="term" value="P:potassium ion transport"/>
    <property type="evidence" value="ECO:0007669"/>
    <property type="project" value="InterPro"/>
</dbReference>
<dbReference type="Pfam" id="PF02254">
    <property type="entry name" value="TrkA_N"/>
    <property type="match status" value="1"/>
</dbReference>
<keyword evidence="2" id="KW-0406">Ion transport</keyword>